<dbReference type="Pfam" id="PF04119">
    <property type="entry name" value="HSP9_HSP12"/>
    <property type="match status" value="1"/>
</dbReference>
<evidence type="ECO:0000313" key="3">
    <source>
        <dbReference type="Proteomes" id="UP000292447"/>
    </source>
</evidence>
<keyword evidence="2" id="KW-0346">Stress response</keyword>
<feature type="region of interest" description="Disordered" evidence="1">
    <location>
        <begin position="1"/>
        <end position="26"/>
    </location>
</feature>
<keyword evidence="3" id="KW-1185">Reference proteome</keyword>
<dbReference type="Proteomes" id="UP000292447">
    <property type="component" value="Chromosome VII"/>
</dbReference>
<organism evidence="2 3">
    <name type="scientific">Metschnikowia aff. pulcherrima</name>
    <dbReference type="NCBI Taxonomy" id="2163413"/>
    <lineage>
        <taxon>Eukaryota</taxon>
        <taxon>Fungi</taxon>
        <taxon>Dikarya</taxon>
        <taxon>Ascomycota</taxon>
        <taxon>Saccharomycotina</taxon>
        <taxon>Pichiomycetes</taxon>
        <taxon>Metschnikowiaceae</taxon>
        <taxon>Metschnikowia</taxon>
    </lineage>
</organism>
<evidence type="ECO:0000256" key="1">
    <source>
        <dbReference type="SAM" id="MobiDB-lite"/>
    </source>
</evidence>
<dbReference type="STRING" id="2163413.A0A4P6XUZ4"/>
<name>A0A4P6XUZ4_9ASCO</name>
<gene>
    <name evidence="2" type="primary">MPUL0G01110</name>
    <name evidence="2" type="ORF">METSCH_G01110</name>
</gene>
<dbReference type="EMBL" id="CP034462">
    <property type="protein sequence ID" value="QBM91069.1"/>
    <property type="molecule type" value="Genomic_DNA"/>
</dbReference>
<evidence type="ECO:0000313" key="2">
    <source>
        <dbReference type="EMBL" id="QBM91069.1"/>
    </source>
</evidence>
<protein>
    <submittedName>
        <fullName evidence="2">Heat shock protein 9/12</fullName>
    </submittedName>
</protein>
<dbReference type="PIRSF" id="PIRSF002590">
    <property type="entry name" value="HSP9/HSP12_fun"/>
    <property type="match status" value="1"/>
</dbReference>
<proteinExistence type="predicted"/>
<dbReference type="Gene3D" id="6.10.280.100">
    <property type="match status" value="1"/>
</dbReference>
<dbReference type="AlphaFoldDB" id="A0A4P6XUZ4"/>
<reference evidence="3" key="1">
    <citation type="submission" date="2019-03" db="EMBL/GenBank/DDBJ databases">
        <title>Snf2 controls pulcherriminic acid biosynthesis and connects pigmentation and antifungal activity of the yeast Metschnikowia pulcherrima.</title>
        <authorList>
            <person name="Gore-Lloyd D."/>
            <person name="Sumann I."/>
            <person name="Brachmann A.O."/>
            <person name="Schneeberger K."/>
            <person name="Ortiz-Merino R.A."/>
            <person name="Moreno-Beltran M."/>
            <person name="Schlaefli M."/>
            <person name="Kirner P."/>
            <person name="Santos Kron A."/>
            <person name="Wolfe K.H."/>
            <person name="Piel J."/>
            <person name="Ahrens C.H."/>
            <person name="Henk D."/>
            <person name="Freimoser F.M."/>
        </authorList>
    </citation>
    <scope>NUCLEOTIDE SEQUENCE [LARGE SCALE GENOMIC DNA]</scope>
    <source>
        <strain evidence="3">APC 1.2</strain>
    </source>
</reference>
<accession>A0A4P6XUZ4</accession>
<dbReference type="InterPro" id="IPR007250">
    <property type="entry name" value="HSP9_HSP12"/>
</dbReference>
<sequence length="119" mass="12417">MSDAGRKSFTDKATEAVKPDSEKSYLEQAKEGVTNTLDGVAGKTVPDSEKSFGQTIADNAKQGKDDAKSTVNQNENTLGETAQEYVAAAKEQVANAANYVAGVVSGATEGAKQVDSEKK</sequence>